<name>A0ABS6HDN9_9PROT</name>
<reference evidence="1 2" key="1">
    <citation type="submission" date="2021-01" db="EMBL/GenBank/DDBJ databases">
        <title>Roseomonas sp. nov, a bacterium isolated from an oil production mixture in Yumen Oilfield.</title>
        <authorList>
            <person name="Wu D."/>
        </authorList>
    </citation>
    <scope>NUCLEOTIDE SEQUENCE [LARGE SCALE GENOMIC DNA]</scope>
    <source>
        <strain evidence="1 2">ROY-5-3</strain>
    </source>
</reference>
<protein>
    <submittedName>
        <fullName evidence="1">DUF2239 family protein</fullName>
    </submittedName>
</protein>
<organism evidence="1 2">
    <name type="scientific">Falsiroseomonas oleicola</name>
    <dbReference type="NCBI Taxonomy" id="2801474"/>
    <lineage>
        <taxon>Bacteria</taxon>
        <taxon>Pseudomonadati</taxon>
        <taxon>Pseudomonadota</taxon>
        <taxon>Alphaproteobacteria</taxon>
        <taxon>Acetobacterales</taxon>
        <taxon>Roseomonadaceae</taxon>
        <taxon>Falsiroseomonas</taxon>
    </lineage>
</organism>
<dbReference type="InterPro" id="IPR018715">
    <property type="entry name" value="DUF2239"/>
</dbReference>
<accession>A0ABS6HDN9</accession>
<dbReference type="Proteomes" id="UP000689967">
    <property type="component" value="Unassembled WGS sequence"/>
</dbReference>
<sequence length="186" mass="19685">MSPPRLCTAFIDTHRLAGGPAPLVALAVREALRRDPLAPVLVFDDATGEAVDFDLRGTEAEMLARLAPPPAEEAPARGRGRPRLGVTAREVTLLPQQWAWLAAQPGGASVVLRRLVEAARRADDGPARARAAQAAAYRFTSAIAGNFAGFEEAARALFAADLAGFEARMAGWPEDVRAHAMALARG</sequence>
<comment type="caution">
    <text evidence="1">The sequence shown here is derived from an EMBL/GenBank/DDBJ whole genome shotgun (WGS) entry which is preliminary data.</text>
</comment>
<keyword evidence="2" id="KW-1185">Reference proteome</keyword>
<evidence type="ECO:0000313" key="1">
    <source>
        <dbReference type="EMBL" id="MBU8546456.1"/>
    </source>
</evidence>
<dbReference type="EMBL" id="JAERQM010000008">
    <property type="protein sequence ID" value="MBU8546456.1"/>
    <property type="molecule type" value="Genomic_DNA"/>
</dbReference>
<dbReference type="RefSeq" id="WP_216878482.1">
    <property type="nucleotide sequence ID" value="NZ_JAERQM010000008.1"/>
</dbReference>
<gene>
    <name evidence="1" type="ORF">JJQ90_22235</name>
</gene>
<proteinExistence type="predicted"/>
<evidence type="ECO:0000313" key="2">
    <source>
        <dbReference type="Proteomes" id="UP000689967"/>
    </source>
</evidence>
<dbReference type="Pfam" id="PF09998">
    <property type="entry name" value="DUF2239"/>
    <property type="match status" value="1"/>
</dbReference>